<organism evidence="1 2">
    <name type="scientific">Hypocrea atroviridis (strain ATCC 20476 / IMI 206040)</name>
    <name type="common">Trichoderma atroviride</name>
    <dbReference type="NCBI Taxonomy" id="452589"/>
    <lineage>
        <taxon>Eukaryota</taxon>
        <taxon>Fungi</taxon>
        <taxon>Dikarya</taxon>
        <taxon>Ascomycota</taxon>
        <taxon>Pezizomycotina</taxon>
        <taxon>Sordariomycetes</taxon>
        <taxon>Hypocreomycetidae</taxon>
        <taxon>Hypocreales</taxon>
        <taxon>Hypocreaceae</taxon>
        <taxon>Trichoderma</taxon>
    </lineage>
</organism>
<keyword evidence="2" id="KW-1185">Reference proteome</keyword>
<dbReference type="HOGENOM" id="CLU_2574182_0_0_1"/>
<name>G9P9M3_HYPAI</name>
<evidence type="ECO:0000313" key="1">
    <source>
        <dbReference type="EMBL" id="EHK40345.1"/>
    </source>
</evidence>
<accession>G9P9M3</accession>
<gene>
    <name evidence="1" type="ORF">TRIATDRAFT_302721</name>
</gene>
<dbReference type="EMBL" id="ABDG02000028">
    <property type="protein sequence ID" value="EHK40345.1"/>
    <property type="molecule type" value="Genomic_DNA"/>
</dbReference>
<evidence type="ECO:0000313" key="2">
    <source>
        <dbReference type="Proteomes" id="UP000005426"/>
    </source>
</evidence>
<sequence length="81" mass="8937">MLKLQVVSIETYGYTGLLYIRINGGKPNTKGACFSTLTASLVLMFSIHLQTSQASAIVGRFMAQFVSRTLWLCKAQAQSQF</sequence>
<dbReference type="Proteomes" id="UP000005426">
    <property type="component" value="Unassembled WGS sequence"/>
</dbReference>
<dbReference type="AlphaFoldDB" id="G9P9M3"/>
<reference evidence="1 2" key="1">
    <citation type="journal article" date="2011" name="Genome Biol.">
        <title>Comparative genome sequence analysis underscores mycoparasitism as the ancestral life style of Trichoderma.</title>
        <authorList>
            <person name="Kubicek C.P."/>
            <person name="Herrera-Estrella A."/>
            <person name="Seidl-Seiboth V."/>
            <person name="Martinez D.A."/>
            <person name="Druzhinina I.S."/>
            <person name="Thon M."/>
            <person name="Zeilinger S."/>
            <person name="Casas-Flores S."/>
            <person name="Horwitz B.A."/>
            <person name="Mukherjee P.K."/>
            <person name="Mukherjee M."/>
            <person name="Kredics L."/>
            <person name="Alcaraz L.D."/>
            <person name="Aerts A."/>
            <person name="Antal Z."/>
            <person name="Atanasova L."/>
            <person name="Cervantes-Badillo M.G."/>
            <person name="Challacombe J."/>
            <person name="Chertkov O."/>
            <person name="McCluskey K."/>
            <person name="Coulpier F."/>
            <person name="Deshpande N."/>
            <person name="von Doehren H."/>
            <person name="Ebbole D.J."/>
            <person name="Esquivel-Naranjo E.U."/>
            <person name="Fekete E."/>
            <person name="Flipphi M."/>
            <person name="Glaser F."/>
            <person name="Gomez-Rodriguez E.Y."/>
            <person name="Gruber S."/>
            <person name="Han C."/>
            <person name="Henrissat B."/>
            <person name="Hermosa R."/>
            <person name="Hernandez-Onate M."/>
            <person name="Karaffa L."/>
            <person name="Kosti I."/>
            <person name="Le Crom S."/>
            <person name="Lindquist E."/>
            <person name="Lucas S."/>
            <person name="Luebeck M."/>
            <person name="Luebeck P.S."/>
            <person name="Margeot A."/>
            <person name="Metz B."/>
            <person name="Misra M."/>
            <person name="Nevalainen H."/>
            <person name="Omann M."/>
            <person name="Packer N."/>
            <person name="Perrone G."/>
            <person name="Uresti-Rivera E.E."/>
            <person name="Salamov A."/>
            <person name="Schmoll M."/>
            <person name="Seiboth B."/>
            <person name="Shapiro H."/>
            <person name="Sukno S."/>
            <person name="Tamayo-Ramos J.A."/>
            <person name="Tisch D."/>
            <person name="Wiest A."/>
            <person name="Wilkinson H.H."/>
            <person name="Zhang M."/>
            <person name="Coutinho P.M."/>
            <person name="Kenerley C.M."/>
            <person name="Monte E."/>
            <person name="Baker S.E."/>
            <person name="Grigoriev I.V."/>
        </authorList>
    </citation>
    <scope>NUCLEOTIDE SEQUENCE [LARGE SCALE GENOMIC DNA]</scope>
    <source>
        <strain evidence="2">ATCC 20476 / IMI 206040</strain>
    </source>
</reference>
<proteinExistence type="predicted"/>
<comment type="caution">
    <text evidence="1">The sequence shown here is derived from an EMBL/GenBank/DDBJ whole genome shotgun (WGS) entry which is preliminary data.</text>
</comment>
<protein>
    <submittedName>
        <fullName evidence="1">Uncharacterized protein</fullName>
    </submittedName>
</protein>